<evidence type="ECO:0000313" key="1">
    <source>
        <dbReference type="EMBL" id="KAJ8063061.1"/>
    </source>
</evidence>
<comment type="caution">
    <text evidence="1">The sequence shown here is derived from an EMBL/GenBank/DDBJ whole genome shotgun (WGS) entry which is preliminary data.</text>
</comment>
<proteinExistence type="predicted"/>
<sequence length="78" mass="8759">MQCTPHAVLRTGKFTAMQGGFRENYHGPEELMLDVNYLNEVAPRVPKGDLLQPRLPCLAGLYFGILCRMSAVLNQHTE</sequence>
<reference evidence="1" key="1">
    <citation type="submission" date="2022-11" db="EMBL/GenBank/DDBJ databases">
        <title>Genome Resource of Sclerotinia nivalis Strain SnTB1, a Plant Pathogen Isolated from American Ginseng.</title>
        <authorList>
            <person name="Fan S."/>
        </authorList>
    </citation>
    <scope>NUCLEOTIDE SEQUENCE</scope>
    <source>
        <strain evidence="1">SnTB1</strain>
    </source>
</reference>
<dbReference type="Proteomes" id="UP001152300">
    <property type="component" value="Unassembled WGS sequence"/>
</dbReference>
<dbReference type="EMBL" id="JAPEIS010000009">
    <property type="protein sequence ID" value="KAJ8063061.1"/>
    <property type="molecule type" value="Genomic_DNA"/>
</dbReference>
<dbReference type="AlphaFoldDB" id="A0A9X0DGW8"/>
<protein>
    <submittedName>
        <fullName evidence="1">Uncharacterized protein</fullName>
    </submittedName>
</protein>
<keyword evidence="2" id="KW-1185">Reference proteome</keyword>
<organism evidence="1 2">
    <name type="scientific">Sclerotinia nivalis</name>
    <dbReference type="NCBI Taxonomy" id="352851"/>
    <lineage>
        <taxon>Eukaryota</taxon>
        <taxon>Fungi</taxon>
        <taxon>Dikarya</taxon>
        <taxon>Ascomycota</taxon>
        <taxon>Pezizomycotina</taxon>
        <taxon>Leotiomycetes</taxon>
        <taxon>Helotiales</taxon>
        <taxon>Sclerotiniaceae</taxon>
        <taxon>Sclerotinia</taxon>
    </lineage>
</organism>
<accession>A0A9X0DGW8</accession>
<evidence type="ECO:0000313" key="2">
    <source>
        <dbReference type="Proteomes" id="UP001152300"/>
    </source>
</evidence>
<name>A0A9X0DGW8_9HELO</name>
<gene>
    <name evidence="1" type="ORF">OCU04_008302</name>
</gene>